<accession>A0ABU7PHI2</accession>
<dbReference type="InterPro" id="IPR045677">
    <property type="entry name" value="DUF6197"/>
</dbReference>
<dbReference type="Proteomes" id="UP001344658">
    <property type="component" value="Unassembled WGS sequence"/>
</dbReference>
<comment type="caution">
    <text evidence="1">The sequence shown here is derived from an EMBL/GenBank/DDBJ whole genome shotgun (WGS) entry which is preliminary data.</text>
</comment>
<organism evidence="1 2">
    <name type="scientific">Actinacidiphila polyblastidii</name>
    <dbReference type="NCBI Taxonomy" id="3110430"/>
    <lineage>
        <taxon>Bacteria</taxon>
        <taxon>Bacillati</taxon>
        <taxon>Actinomycetota</taxon>
        <taxon>Actinomycetes</taxon>
        <taxon>Kitasatosporales</taxon>
        <taxon>Streptomycetaceae</taxon>
        <taxon>Actinacidiphila</taxon>
    </lineage>
</organism>
<evidence type="ECO:0000313" key="1">
    <source>
        <dbReference type="EMBL" id="MEE4545265.1"/>
    </source>
</evidence>
<dbReference type="EMBL" id="JAZEWV010000027">
    <property type="protein sequence ID" value="MEE4545265.1"/>
    <property type="molecule type" value="Genomic_DNA"/>
</dbReference>
<name>A0ABU7PHI2_9ACTN</name>
<evidence type="ECO:0000313" key="2">
    <source>
        <dbReference type="Proteomes" id="UP001344658"/>
    </source>
</evidence>
<sequence>MTNRIELADLFRRAATIIQTNGHHQGDYIPDPFNRVLNALPHERPMNIVAALRCAETGHPQRYGPASTGAVRFLAGRLLVDGEPPFWPDDYSMESHVAAWGDVAGRTVAEVVAVLLDAAEAAPVPRAAVVGRTLTMSDGTEWVLWSVPADGEPLYTVAGVRGGPGVQQSSYADLSARFGPVSVGSAW</sequence>
<protein>
    <submittedName>
        <fullName evidence="1">Uncharacterized protein</fullName>
    </submittedName>
</protein>
<dbReference type="RefSeq" id="WP_330798726.1">
    <property type="nucleotide sequence ID" value="NZ_JAZEWV010000027.1"/>
</dbReference>
<reference evidence="1 2" key="1">
    <citation type="submission" date="2023-12" db="EMBL/GenBank/DDBJ databases">
        <title>Streptomyces sp. V4-01.</title>
        <authorList>
            <person name="Somphong A."/>
            <person name="Phongsopitanun W."/>
        </authorList>
    </citation>
    <scope>NUCLEOTIDE SEQUENCE [LARGE SCALE GENOMIC DNA]</scope>
    <source>
        <strain evidence="1 2">V4-01</strain>
    </source>
</reference>
<proteinExistence type="predicted"/>
<dbReference type="Pfam" id="PF19698">
    <property type="entry name" value="DUF6197"/>
    <property type="match status" value="1"/>
</dbReference>
<gene>
    <name evidence="1" type="ORF">V2S66_25260</name>
</gene>
<keyword evidence="2" id="KW-1185">Reference proteome</keyword>